<dbReference type="PANTHER" id="PTHR32004:SF1">
    <property type="entry name" value="TRNA LIGASE"/>
    <property type="match status" value="1"/>
</dbReference>
<dbReference type="GO" id="GO:0005634">
    <property type="term" value="C:nucleus"/>
    <property type="evidence" value="ECO:0007669"/>
    <property type="project" value="TreeGrafter"/>
</dbReference>
<evidence type="ECO:0000313" key="6">
    <source>
        <dbReference type="EMBL" id="KIV88942.1"/>
    </source>
</evidence>
<dbReference type="HOGENOM" id="CLU_010316_1_0_1"/>
<dbReference type="OMA" id="FQDWDYK"/>
<dbReference type="GO" id="GO:0006388">
    <property type="term" value="P:tRNA splicing, via endonucleolytic cleavage and ligation"/>
    <property type="evidence" value="ECO:0007669"/>
    <property type="project" value="UniProtKB-UniRule"/>
</dbReference>
<reference evidence="6 7" key="1">
    <citation type="submission" date="2015-01" db="EMBL/GenBank/DDBJ databases">
        <title>The Genome Sequence of Exophiala mesophila CBS40295.</title>
        <authorList>
            <consortium name="The Broad Institute Genomics Platform"/>
            <person name="Cuomo C."/>
            <person name="de Hoog S."/>
            <person name="Gorbushina A."/>
            <person name="Stielow B."/>
            <person name="Teixiera M."/>
            <person name="Abouelleil A."/>
            <person name="Chapman S.B."/>
            <person name="Priest M."/>
            <person name="Young S.K."/>
            <person name="Wortman J."/>
            <person name="Nusbaum C."/>
            <person name="Birren B."/>
        </authorList>
    </citation>
    <scope>NUCLEOTIDE SEQUENCE [LARGE SCALE GENOMIC DNA]</scope>
    <source>
        <strain evidence="6 7">CBS 40295</strain>
    </source>
</reference>
<dbReference type="Pfam" id="PF08303">
    <property type="entry name" value="tRNA_lig_kinase"/>
    <property type="match status" value="1"/>
</dbReference>
<dbReference type="InterPro" id="IPR015965">
    <property type="entry name" value="tRNA_lig_PDEase"/>
</dbReference>
<dbReference type="Pfam" id="PF09511">
    <property type="entry name" value="RNA_lig_T4_1"/>
    <property type="match status" value="1"/>
</dbReference>
<evidence type="ECO:0000259" key="4">
    <source>
        <dbReference type="Pfam" id="PF08303"/>
    </source>
</evidence>
<feature type="domain" description="tRNA ligase kinase" evidence="4">
    <location>
        <begin position="389"/>
        <end position="550"/>
    </location>
</feature>
<keyword evidence="1" id="KW-0436">Ligase</keyword>
<dbReference type="PANTHER" id="PTHR32004">
    <property type="entry name" value="TRNA LIGASE"/>
    <property type="match status" value="1"/>
</dbReference>
<dbReference type="InterPro" id="IPR015966">
    <property type="entry name" value="tRNA_lig_kin_fungi"/>
</dbReference>
<name>A0A0D1Z2C7_EXOME</name>
<keyword evidence="7" id="KW-1185">Reference proteome</keyword>
<keyword evidence="1" id="KW-0819">tRNA processing</keyword>
<feature type="domain" description="tRNA ligase phosphodiesterase" evidence="3">
    <location>
        <begin position="553"/>
        <end position="813"/>
    </location>
</feature>
<evidence type="ECO:0000259" key="3">
    <source>
        <dbReference type="Pfam" id="PF08302"/>
    </source>
</evidence>
<dbReference type="FunFam" id="3.40.50.300:FF:001690">
    <property type="entry name" value="tRNA ligase"/>
    <property type="match status" value="1"/>
</dbReference>
<evidence type="ECO:0000256" key="1">
    <source>
        <dbReference type="PIRNR" id="PIRNR019634"/>
    </source>
</evidence>
<dbReference type="InterPro" id="IPR012387">
    <property type="entry name" value="Trl1_fun"/>
</dbReference>
<dbReference type="SUPFAM" id="SSF52540">
    <property type="entry name" value="P-loop containing nucleoside triphosphate hydrolases"/>
    <property type="match status" value="1"/>
</dbReference>
<dbReference type="Proteomes" id="UP000054302">
    <property type="component" value="Unassembled WGS sequence"/>
</dbReference>
<proteinExistence type="inferred from homology"/>
<dbReference type="GO" id="GO:0008081">
    <property type="term" value="F:phosphoric diester hydrolase activity"/>
    <property type="evidence" value="ECO:0007669"/>
    <property type="project" value="InterPro"/>
</dbReference>
<dbReference type="GO" id="GO:0003972">
    <property type="term" value="F:RNA ligase (ATP) activity"/>
    <property type="evidence" value="ECO:0007669"/>
    <property type="project" value="UniProtKB-UniRule"/>
</dbReference>
<sequence>MAQDSHEVSQLVKTLEAAKGQGKGGRKGFSCKKTTFPIEGSQGISVDSWRFNDWDYKRDDLPTYARGLFTTKRSDGTPEIAVRGYDKFFNVDEVPSTKWENIETDTTGPYELSVKENGCIIFISGLEDGSLLVCSKHSTGARSDVAQSHAMVGEKWVKLHVESVGKTTRELAMTLRKMNATAVGELCDDDFEEHVLEYPPNMAGLYLHGINFNLPEFATLSGPEVHEFADTWGFKKAQYVMIQTLDEVQSFLHKCAETGSWDGRDTEGFVVRCKLRGKNAQPAVDWFFKYKFEEPYLMYRQWREVTKAVIAGKPPKFKKHKQITEQYLLYARRQLARDSTIGKLYNQNHGIIKMRDGFLAEIGQRGSDIIAREKEEEDGDGGDSPSNIVLVPIATIGCGKTTVASALVRLFDFGHIQNDNIEGQKGRPQRFADGITSSLADHKVVIADRNNHQRREREQIIRDVSRVIPQARFVALHYVHEPKNRMLQQIREVTRRRVLDRGDNHQTIRAGSKSQEEIIGIMEGFLYRFQGCDRNAAPDSEFDLVIDLDVAASSLDNLEHVITQLYNTYPGLLPEDMPSHEDMQNAISFALDHEVATKHDLSFGKPANTHPSQKANKIAIVREKEMSPQQAMNKLEYFGITLSVTNINSILASIFDRASQNEAALYQSLKQSNRIQTEFHVTLIHRANAVAKPELWQSYTQAYSETVESKDNKDKNKLTPSLGLARIKLERVVWDDRIMAVVVRIYPAEGSPLWQCSNAIPHITIGTIRPNVKPVESNDMLARWETGQGVGSTLFEKEVPGNVILEGSVKPVLRR</sequence>
<dbReference type="VEuPathDB" id="FungiDB:PV10_08568"/>
<evidence type="ECO:0000259" key="5">
    <source>
        <dbReference type="Pfam" id="PF09511"/>
    </source>
</evidence>
<dbReference type="Pfam" id="PF08302">
    <property type="entry name" value="tRNA_lig_CPD"/>
    <property type="match status" value="1"/>
</dbReference>
<feature type="active site" description="N6-AMP-lysine intermediate" evidence="2">
    <location>
        <position position="115"/>
    </location>
</feature>
<evidence type="ECO:0000313" key="7">
    <source>
        <dbReference type="Proteomes" id="UP000054302"/>
    </source>
</evidence>
<evidence type="ECO:0000256" key="2">
    <source>
        <dbReference type="PIRSR" id="PIRSR019634-50"/>
    </source>
</evidence>
<feature type="domain" description="T4 RNA ligase 1-like N-terminal" evidence="5">
    <location>
        <begin position="64"/>
        <end position="297"/>
    </location>
</feature>
<gene>
    <name evidence="6" type="ORF">PV10_08568</name>
</gene>
<accession>A0A0D1Z2C7</accession>
<dbReference type="STRING" id="212818.A0A0D1Z2C7"/>
<dbReference type="GO" id="GO:0005524">
    <property type="term" value="F:ATP binding"/>
    <property type="evidence" value="ECO:0007669"/>
    <property type="project" value="UniProtKB-UniRule"/>
</dbReference>
<dbReference type="RefSeq" id="XP_016220516.1">
    <property type="nucleotide sequence ID" value="XM_016373605.1"/>
</dbReference>
<dbReference type="AlphaFoldDB" id="A0A0D1Z2C7"/>
<dbReference type="InterPro" id="IPR027417">
    <property type="entry name" value="P-loop_NTPase"/>
</dbReference>
<comment type="catalytic activity">
    <reaction evidence="1">
        <text>ATP + (ribonucleotide)n-3'-hydroxyl + 5'-phospho-(ribonucleotide)m = (ribonucleotide)n+m + AMP + diphosphate.</text>
        <dbReference type="EC" id="6.5.1.3"/>
    </reaction>
</comment>
<dbReference type="GO" id="GO:0051730">
    <property type="term" value="F:GTP-dependent polyribonucleotide 5'-hydroxyl-kinase activity"/>
    <property type="evidence" value="ECO:0007669"/>
    <property type="project" value="InterPro"/>
</dbReference>
<dbReference type="PIRSF" id="PIRSF019634">
    <property type="entry name" value="tRNA_lig_yeast"/>
    <property type="match status" value="1"/>
</dbReference>
<dbReference type="EC" id="6.5.1.3" evidence="1"/>
<dbReference type="OrthoDB" id="276239at2759"/>
<comment type="similarity">
    <text evidence="1">Belongs to the TRL1 family.</text>
</comment>
<dbReference type="GeneID" id="27326413"/>
<organism evidence="6 7">
    <name type="scientific">Exophiala mesophila</name>
    <name type="common">Black yeast-like fungus</name>
    <dbReference type="NCBI Taxonomy" id="212818"/>
    <lineage>
        <taxon>Eukaryota</taxon>
        <taxon>Fungi</taxon>
        <taxon>Dikarya</taxon>
        <taxon>Ascomycota</taxon>
        <taxon>Pezizomycotina</taxon>
        <taxon>Eurotiomycetes</taxon>
        <taxon>Chaetothyriomycetidae</taxon>
        <taxon>Chaetothyriales</taxon>
        <taxon>Herpotrichiellaceae</taxon>
        <taxon>Exophiala</taxon>
    </lineage>
</organism>
<dbReference type="InterPro" id="IPR019039">
    <property type="entry name" value="T4-Rnl1-like_N"/>
</dbReference>
<dbReference type="Gene3D" id="3.40.50.300">
    <property type="entry name" value="P-loop containing nucleotide triphosphate hydrolases"/>
    <property type="match status" value="1"/>
</dbReference>
<protein>
    <recommendedName>
        <fullName evidence="1">tRNA ligase</fullName>
        <ecNumber evidence="1">6.5.1.3</ecNumber>
    </recommendedName>
</protein>
<dbReference type="EMBL" id="KN847525">
    <property type="protein sequence ID" value="KIV88942.1"/>
    <property type="molecule type" value="Genomic_DNA"/>
</dbReference>